<gene>
    <name evidence="2" type="ORF">AMD02_19525</name>
</gene>
<dbReference type="GeneID" id="87596424"/>
<dbReference type="AlphaFoldDB" id="A0A0M0KBY2"/>
<dbReference type="PANTHER" id="PTHR11614">
    <property type="entry name" value="PHOSPHOLIPASE-RELATED"/>
    <property type="match status" value="1"/>
</dbReference>
<dbReference type="Pfam" id="PF12146">
    <property type="entry name" value="Hydrolase_4"/>
    <property type="match status" value="1"/>
</dbReference>
<evidence type="ECO:0000313" key="2">
    <source>
        <dbReference type="EMBL" id="KOO36366.1"/>
    </source>
</evidence>
<organism evidence="2">
    <name type="scientific">Halalkalibacterium halodurans</name>
    <name type="common">Bacillus halodurans</name>
    <dbReference type="NCBI Taxonomy" id="86665"/>
    <lineage>
        <taxon>Bacteria</taxon>
        <taxon>Bacillati</taxon>
        <taxon>Bacillota</taxon>
        <taxon>Bacilli</taxon>
        <taxon>Bacillales</taxon>
        <taxon>Bacillaceae</taxon>
        <taxon>Halalkalibacterium (ex Joshi et al. 2022)</taxon>
    </lineage>
</organism>
<comment type="caution">
    <text evidence="2">The sequence shown here is derived from an EMBL/GenBank/DDBJ whole genome shotgun (WGS) entry which is preliminary data.</text>
</comment>
<proteinExistence type="predicted"/>
<sequence>MKHYEAYGIATRNTKIQGQFYRLADEEVFIHHFEPLQKNNDIILLLHGYMDHSLTSARLINRLISEGFEVVALDWPGHGLSKGETYHIQSFRQYNTIFLQLVQDMIERWGSDRIHLIAHSTGAGVVLDGLTNNLKEMPTGGIVLTSPLIKLPSHRIGKLFLPFVRKWRKQVRRIYRTNSSDPLFMKAIEEDPLQHEVIPLTWFDAYLQWHEDMRRRAKCSAENVTILQGTRDTTVHWKTNMKWLAETLPSAERILIDGGGHHLWNEGDLIRELVFRFILKRLKKT</sequence>
<dbReference type="Gene3D" id="3.40.50.1820">
    <property type="entry name" value="alpha/beta hydrolase"/>
    <property type="match status" value="1"/>
</dbReference>
<dbReference type="PATRIC" id="fig|136160.3.peg.3891"/>
<reference evidence="2" key="1">
    <citation type="submission" date="2015-08" db="EMBL/GenBank/DDBJ databases">
        <title>Complete DNA Sequence of Pseudomonas syringae pv. actinidiae, the Causal Agent of Kiwifruit Canker Disease.</title>
        <authorList>
            <person name="Rikkerink E.H.A."/>
            <person name="Fineran P.C."/>
        </authorList>
    </citation>
    <scope>NUCLEOTIDE SEQUENCE</scope>
    <source>
        <strain evidence="2">DSM 13666</strain>
    </source>
</reference>
<dbReference type="InterPro" id="IPR022742">
    <property type="entry name" value="Hydrolase_4"/>
</dbReference>
<feature type="domain" description="Serine aminopeptidase S33" evidence="1">
    <location>
        <begin position="38"/>
        <end position="267"/>
    </location>
</feature>
<dbReference type="SUPFAM" id="SSF53474">
    <property type="entry name" value="alpha/beta-Hydrolases"/>
    <property type="match status" value="1"/>
</dbReference>
<dbReference type="InterPro" id="IPR029058">
    <property type="entry name" value="AB_hydrolase_fold"/>
</dbReference>
<evidence type="ECO:0000259" key="1">
    <source>
        <dbReference type="Pfam" id="PF12146"/>
    </source>
</evidence>
<dbReference type="RefSeq" id="WP_053432569.1">
    <property type="nucleotide sequence ID" value="NZ_CP040441.1"/>
</dbReference>
<dbReference type="InterPro" id="IPR051044">
    <property type="entry name" value="MAG_DAG_Lipase"/>
</dbReference>
<dbReference type="EMBL" id="LILD01000014">
    <property type="protein sequence ID" value="KOO36366.1"/>
    <property type="molecule type" value="Genomic_DNA"/>
</dbReference>
<protein>
    <recommendedName>
        <fullName evidence="1">Serine aminopeptidase S33 domain-containing protein</fullName>
    </recommendedName>
</protein>
<accession>A0A0M0KBY2</accession>
<name>A0A0M0KBY2_ALKHA</name>